<organism evidence="7 8">
    <name type="scientific">Brevibacillus ruminantium</name>
    <dbReference type="NCBI Taxonomy" id="2950604"/>
    <lineage>
        <taxon>Bacteria</taxon>
        <taxon>Bacillati</taxon>
        <taxon>Bacillota</taxon>
        <taxon>Bacilli</taxon>
        <taxon>Bacillales</taxon>
        <taxon>Paenibacillaceae</taxon>
        <taxon>Brevibacillus</taxon>
    </lineage>
</organism>
<dbReference type="Gene3D" id="3.40.50.1220">
    <property type="entry name" value="TPP-binding domain"/>
    <property type="match status" value="1"/>
</dbReference>
<dbReference type="PANTHER" id="PTHR42981">
    <property type="entry name" value="PYRUVATE DEHYDROGENASE [UBIQUINONE]"/>
    <property type="match status" value="1"/>
</dbReference>
<protein>
    <submittedName>
        <fullName evidence="7">Thiamine pyrophosphate-binding protein</fullName>
    </submittedName>
</protein>
<keyword evidence="8" id="KW-1185">Reference proteome</keyword>
<feature type="domain" description="Thiamine pyrophosphate enzyme N-terminal TPP-binding" evidence="6">
    <location>
        <begin position="1"/>
        <end position="111"/>
    </location>
</feature>
<dbReference type="Gene3D" id="3.40.50.970">
    <property type="match status" value="2"/>
</dbReference>
<dbReference type="Pfam" id="PF02775">
    <property type="entry name" value="TPP_enzyme_C"/>
    <property type="match status" value="1"/>
</dbReference>
<comment type="similarity">
    <text evidence="1 3">Belongs to the TPP enzyme family.</text>
</comment>
<dbReference type="Pfam" id="PF00205">
    <property type="entry name" value="TPP_enzyme_M"/>
    <property type="match status" value="1"/>
</dbReference>
<dbReference type="Proteomes" id="UP001056500">
    <property type="component" value="Chromosome"/>
</dbReference>
<dbReference type="InterPro" id="IPR000399">
    <property type="entry name" value="TPP-bd_CS"/>
</dbReference>
<name>A0ABY4WGB6_9BACL</name>
<evidence type="ECO:0000256" key="3">
    <source>
        <dbReference type="RuleBase" id="RU362132"/>
    </source>
</evidence>
<dbReference type="SUPFAM" id="SSF52467">
    <property type="entry name" value="DHS-like NAD/FAD-binding domain"/>
    <property type="match status" value="1"/>
</dbReference>
<dbReference type="InterPro" id="IPR012000">
    <property type="entry name" value="Thiamin_PyroP_enz_cen_dom"/>
</dbReference>
<feature type="domain" description="Thiamine pyrophosphate enzyme central" evidence="4">
    <location>
        <begin position="189"/>
        <end position="311"/>
    </location>
</feature>
<evidence type="ECO:0000259" key="6">
    <source>
        <dbReference type="Pfam" id="PF02776"/>
    </source>
</evidence>
<accession>A0ABY4WGB6</accession>
<dbReference type="InterPro" id="IPR029061">
    <property type="entry name" value="THDP-binding"/>
</dbReference>
<keyword evidence="2 3" id="KW-0786">Thiamine pyrophosphate</keyword>
<dbReference type="InterPro" id="IPR029035">
    <property type="entry name" value="DHS-like_NAD/FAD-binding_dom"/>
</dbReference>
<evidence type="ECO:0000256" key="1">
    <source>
        <dbReference type="ARBA" id="ARBA00007812"/>
    </source>
</evidence>
<evidence type="ECO:0000256" key="2">
    <source>
        <dbReference type="ARBA" id="ARBA00023052"/>
    </source>
</evidence>
<dbReference type="InterPro" id="IPR047211">
    <property type="entry name" value="POXB-like"/>
</dbReference>
<feature type="domain" description="Thiamine pyrophosphate enzyme TPP-binding" evidence="5">
    <location>
        <begin position="377"/>
        <end position="522"/>
    </location>
</feature>
<dbReference type="EMBL" id="CP098755">
    <property type="protein sequence ID" value="USG63701.1"/>
    <property type="molecule type" value="Genomic_DNA"/>
</dbReference>
<dbReference type="Pfam" id="PF02776">
    <property type="entry name" value="TPP_enzyme_N"/>
    <property type="match status" value="1"/>
</dbReference>
<evidence type="ECO:0000259" key="4">
    <source>
        <dbReference type="Pfam" id="PF00205"/>
    </source>
</evidence>
<dbReference type="InterPro" id="IPR011766">
    <property type="entry name" value="TPP_enzyme_TPP-bd"/>
</dbReference>
<evidence type="ECO:0000259" key="5">
    <source>
        <dbReference type="Pfam" id="PF02775"/>
    </source>
</evidence>
<dbReference type="SUPFAM" id="SSF52518">
    <property type="entry name" value="Thiamin diphosphate-binding fold (THDP-binding)"/>
    <property type="match status" value="2"/>
</dbReference>
<sequence>MQVADYVTEQLRLWGVKHIYGVAGDAILPWLDVLGKQKEIRYIACRHESAAAMMATAEAKLTGRPAVCTATGGPGTLNLINGLADAYADQVPVLAITGQVETHKLGSNSKQFVPQEDVLRPISLFTTTVAHPEAIGHVLHKAFVTAGSQRGVAHLAVCKDIFSRSTSWPLVELLPRLHTPVMMDRVEMNHTAELLHRTKRPVVLLGSGCRQQAALCKRLAEELGAAILLTLGAKGVIDEAHPQVVGGLGEGGSIAGLSVLAEADLLFILGASWFPRSFIPAGLQVVQVDHRPVSIHAHPLLFSVTAELGEVLPLWIQRLERKESFFPWRAQVEAWHTSFWQETERIVAQGQDELIKPETLLHALSEVVDEKAVVALDTGEHTLWFNRAFRAKSQFPLFSGKWRTMGYGLPAAIAAKLNGPDKQVVAVVGDGGLQMNLAELMTAVENDLRFPIIVVHNNTLGLEEWKMVQAGLTPFGTRIRNPDFVKWAEACGVKGNRVETVKELLPALTEAVHADELRLLDIQCTLPTLTERKREIPFQAQAPHVYNERKV</sequence>
<dbReference type="InterPro" id="IPR012001">
    <property type="entry name" value="Thiamin_PyroP_enz_TPP-bd_dom"/>
</dbReference>
<proteinExistence type="inferred from homology"/>
<dbReference type="PROSITE" id="PS00187">
    <property type="entry name" value="TPP_ENZYMES"/>
    <property type="match status" value="1"/>
</dbReference>
<evidence type="ECO:0000313" key="8">
    <source>
        <dbReference type="Proteomes" id="UP001056500"/>
    </source>
</evidence>
<reference evidence="7" key="1">
    <citation type="submission" date="2022-06" db="EMBL/GenBank/DDBJ databases">
        <title>Genome sequencing of Brevibacillus sp. BB3-R1.</title>
        <authorList>
            <person name="Heo J."/>
            <person name="Lee D."/>
            <person name="Won M."/>
            <person name="Han B.-H."/>
            <person name="Hong S.-B."/>
            <person name="Kwon S.-W."/>
        </authorList>
    </citation>
    <scope>NUCLEOTIDE SEQUENCE</scope>
    <source>
        <strain evidence="7">BB3-R1</strain>
    </source>
</reference>
<evidence type="ECO:0000313" key="7">
    <source>
        <dbReference type="EMBL" id="USG63701.1"/>
    </source>
</evidence>
<dbReference type="PANTHER" id="PTHR42981:SF2">
    <property type="entry name" value="PYRUVATE DEHYDROGENASE [UBIQUINONE]"/>
    <property type="match status" value="1"/>
</dbReference>
<gene>
    <name evidence="7" type="ORF">NDK47_16125</name>
</gene>
<dbReference type="RefSeq" id="WP_251870780.1">
    <property type="nucleotide sequence ID" value="NZ_CP098755.1"/>
</dbReference>